<name>X1IR77_9ZZZZ</name>
<reference evidence="1" key="1">
    <citation type="journal article" date="2014" name="Front. Microbiol.">
        <title>High frequency of phylogenetically diverse reductive dehalogenase-homologous genes in deep subseafloor sedimentary metagenomes.</title>
        <authorList>
            <person name="Kawai M."/>
            <person name="Futagami T."/>
            <person name="Toyoda A."/>
            <person name="Takaki Y."/>
            <person name="Nishi S."/>
            <person name="Hori S."/>
            <person name="Arai W."/>
            <person name="Tsubouchi T."/>
            <person name="Morono Y."/>
            <person name="Uchiyama I."/>
            <person name="Ito T."/>
            <person name="Fujiyama A."/>
            <person name="Inagaki F."/>
            <person name="Takami H."/>
        </authorList>
    </citation>
    <scope>NUCLEOTIDE SEQUENCE</scope>
    <source>
        <strain evidence="1">Expedition CK06-06</strain>
    </source>
</reference>
<evidence type="ECO:0000313" key="1">
    <source>
        <dbReference type="EMBL" id="GAH60033.1"/>
    </source>
</evidence>
<proteinExistence type="predicted"/>
<protein>
    <submittedName>
        <fullName evidence="1">Uncharacterized protein</fullName>
    </submittedName>
</protein>
<feature type="non-terminal residue" evidence="1">
    <location>
        <position position="1"/>
    </location>
</feature>
<organism evidence="1">
    <name type="scientific">marine sediment metagenome</name>
    <dbReference type="NCBI Taxonomy" id="412755"/>
    <lineage>
        <taxon>unclassified sequences</taxon>
        <taxon>metagenomes</taxon>
        <taxon>ecological metagenomes</taxon>
    </lineage>
</organism>
<sequence>VWLSRQIKSDDFAPRGLVAELAARGLTAALSC</sequence>
<accession>X1IR77</accession>
<comment type="caution">
    <text evidence="1">The sequence shown here is derived from an EMBL/GenBank/DDBJ whole genome shotgun (WGS) entry which is preliminary data.</text>
</comment>
<dbReference type="AlphaFoldDB" id="X1IR77"/>
<dbReference type="EMBL" id="BARU01016286">
    <property type="protein sequence ID" value="GAH60033.1"/>
    <property type="molecule type" value="Genomic_DNA"/>
</dbReference>
<gene>
    <name evidence="1" type="ORF">S03H2_27284</name>
</gene>